<reference evidence="2" key="3">
    <citation type="submission" date="2020-12" db="UniProtKB">
        <authorList>
            <consortium name="EnsemblPlants"/>
        </authorList>
    </citation>
    <scope>IDENTIFICATION</scope>
</reference>
<proteinExistence type="predicted"/>
<evidence type="ECO:0000313" key="2">
    <source>
        <dbReference type="EnsemblPlants" id="PAC:32950917.CDS.1"/>
    </source>
</evidence>
<protein>
    <submittedName>
        <fullName evidence="1 2">Uncharacterized protein</fullName>
    </submittedName>
</protein>
<evidence type="ECO:0000313" key="1">
    <source>
        <dbReference type="EMBL" id="PNR28817.1"/>
    </source>
</evidence>
<reference evidence="1 3" key="1">
    <citation type="journal article" date="2008" name="Science">
        <title>The Physcomitrella genome reveals evolutionary insights into the conquest of land by plants.</title>
        <authorList>
            <person name="Rensing S."/>
            <person name="Lang D."/>
            <person name="Zimmer A."/>
            <person name="Terry A."/>
            <person name="Salamov A."/>
            <person name="Shapiro H."/>
            <person name="Nishiyama T."/>
            <person name="Perroud P.-F."/>
            <person name="Lindquist E."/>
            <person name="Kamisugi Y."/>
            <person name="Tanahashi T."/>
            <person name="Sakakibara K."/>
            <person name="Fujita T."/>
            <person name="Oishi K."/>
            <person name="Shin-I T."/>
            <person name="Kuroki Y."/>
            <person name="Toyoda A."/>
            <person name="Suzuki Y."/>
            <person name="Hashimoto A."/>
            <person name="Yamaguchi K."/>
            <person name="Sugano A."/>
            <person name="Kohara Y."/>
            <person name="Fujiyama A."/>
            <person name="Anterola A."/>
            <person name="Aoki S."/>
            <person name="Ashton N."/>
            <person name="Barbazuk W.B."/>
            <person name="Barker E."/>
            <person name="Bennetzen J."/>
            <person name="Bezanilla M."/>
            <person name="Blankenship R."/>
            <person name="Cho S.H."/>
            <person name="Dutcher S."/>
            <person name="Estelle M."/>
            <person name="Fawcett J.A."/>
            <person name="Gundlach H."/>
            <person name="Hanada K."/>
            <person name="Heyl A."/>
            <person name="Hicks K.A."/>
            <person name="Hugh J."/>
            <person name="Lohr M."/>
            <person name="Mayer K."/>
            <person name="Melkozernov A."/>
            <person name="Murata T."/>
            <person name="Nelson D."/>
            <person name="Pils B."/>
            <person name="Prigge M."/>
            <person name="Reiss B."/>
            <person name="Renner T."/>
            <person name="Rombauts S."/>
            <person name="Rushton P."/>
            <person name="Sanderfoot A."/>
            <person name="Schween G."/>
            <person name="Shiu S.-H."/>
            <person name="Stueber K."/>
            <person name="Theodoulou F.L."/>
            <person name="Tu H."/>
            <person name="Van de Peer Y."/>
            <person name="Verrier P.J."/>
            <person name="Waters E."/>
            <person name="Wood A."/>
            <person name="Yang L."/>
            <person name="Cove D."/>
            <person name="Cuming A."/>
            <person name="Hasebe M."/>
            <person name="Lucas S."/>
            <person name="Mishler D.B."/>
            <person name="Reski R."/>
            <person name="Grigoriev I."/>
            <person name="Quatrano R.S."/>
            <person name="Boore J.L."/>
        </authorList>
    </citation>
    <scope>NUCLEOTIDE SEQUENCE [LARGE SCALE GENOMIC DNA]</scope>
    <source>
        <strain evidence="2 3">cv. Gransden 2004</strain>
    </source>
</reference>
<dbReference type="Proteomes" id="UP000006727">
    <property type="component" value="Chromosome 23"/>
</dbReference>
<dbReference type="Gramene" id="Pp3c23_1030V3.1">
    <property type="protein sequence ID" value="PAC:32950917.CDS.1"/>
    <property type="gene ID" value="Pp3c23_1030"/>
</dbReference>
<dbReference type="AlphaFoldDB" id="A0A2K1IHQ5"/>
<keyword evidence="3" id="KW-1185">Reference proteome</keyword>
<dbReference type="EnsemblPlants" id="Pp3c23_1030V3.1">
    <property type="protein sequence ID" value="PAC:32950917.CDS.1"/>
    <property type="gene ID" value="Pp3c23_1030"/>
</dbReference>
<organism evidence="1">
    <name type="scientific">Physcomitrium patens</name>
    <name type="common">Spreading-leaved earth moss</name>
    <name type="synonym">Physcomitrella patens</name>
    <dbReference type="NCBI Taxonomy" id="3218"/>
    <lineage>
        <taxon>Eukaryota</taxon>
        <taxon>Viridiplantae</taxon>
        <taxon>Streptophyta</taxon>
        <taxon>Embryophyta</taxon>
        <taxon>Bryophyta</taxon>
        <taxon>Bryophytina</taxon>
        <taxon>Bryopsida</taxon>
        <taxon>Funariidae</taxon>
        <taxon>Funariales</taxon>
        <taxon>Funariaceae</taxon>
        <taxon>Physcomitrium</taxon>
    </lineage>
</organism>
<accession>A0A2K1IHQ5</accession>
<gene>
    <name evidence="1" type="ORF">PHYPA_027509</name>
</gene>
<dbReference type="PaxDb" id="3218-PP1S210_80V6.1"/>
<reference evidence="1 3" key="2">
    <citation type="journal article" date="2018" name="Plant J.">
        <title>The Physcomitrella patens chromosome-scale assembly reveals moss genome structure and evolution.</title>
        <authorList>
            <person name="Lang D."/>
            <person name="Ullrich K.K."/>
            <person name="Murat F."/>
            <person name="Fuchs J."/>
            <person name="Jenkins J."/>
            <person name="Haas F.B."/>
            <person name="Piednoel M."/>
            <person name="Gundlach H."/>
            <person name="Van Bel M."/>
            <person name="Meyberg R."/>
            <person name="Vives C."/>
            <person name="Morata J."/>
            <person name="Symeonidi A."/>
            <person name="Hiss M."/>
            <person name="Muchero W."/>
            <person name="Kamisugi Y."/>
            <person name="Saleh O."/>
            <person name="Blanc G."/>
            <person name="Decker E.L."/>
            <person name="van Gessel N."/>
            <person name="Grimwood J."/>
            <person name="Hayes R.D."/>
            <person name="Graham S.W."/>
            <person name="Gunter L.E."/>
            <person name="McDaniel S.F."/>
            <person name="Hoernstein S.N.W."/>
            <person name="Larsson A."/>
            <person name="Li F.W."/>
            <person name="Perroud P.F."/>
            <person name="Phillips J."/>
            <person name="Ranjan P."/>
            <person name="Rokshar D.S."/>
            <person name="Rothfels C.J."/>
            <person name="Schneider L."/>
            <person name="Shu S."/>
            <person name="Stevenson D.W."/>
            <person name="Thummler F."/>
            <person name="Tillich M."/>
            <person name="Villarreal Aguilar J.C."/>
            <person name="Widiez T."/>
            <person name="Wong G.K."/>
            <person name="Wymore A."/>
            <person name="Zhang Y."/>
            <person name="Zimmer A.D."/>
            <person name="Quatrano R.S."/>
            <person name="Mayer K.F.X."/>
            <person name="Goodstein D."/>
            <person name="Casacuberta J.M."/>
            <person name="Vandepoele K."/>
            <person name="Reski R."/>
            <person name="Cuming A.C."/>
            <person name="Tuskan G.A."/>
            <person name="Maumus F."/>
            <person name="Salse J."/>
            <person name="Schmutz J."/>
            <person name="Rensing S.A."/>
        </authorList>
    </citation>
    <scope>NUCLEOTIDE SEQUENCE [LARGE SCALE GENOMIC DNA]</scope>
    <source>
        <strain evidence="2 3">cv. Gransden 2004</strain>
    </source>
</reference>
<dbReference type="EnsemblPlants" id="Pp3c23_1030V3.2">
    <property type="protein sequence ID" value="PAC:32950918.CDS.1"/>
    <property type="gene ID" value="Pp3c23_1030"/>
</dbReference>
<dbReference type="InParanoid" id="A0A2K1IHQ5"/>
<name>A0A2K1IHQ5_PHYPA</name>
<dbReference type="Gramene" id="Pp3c23_1030V3.2">
    <property type="protein sequence ID" value="PAC:32950918.CDS.1"/>
    <property type="gene ID" value="Pp3c23_1030"/>
</dbReference>
<evidence type="ECO:0000313" key="3">
    <source>
        <dbReference type="Proteomes" id="UP000006727"/>
    </source>
</evidence>
<dbReference type="EMBL" id="ABEU02000023">
    <property type="protein sequence ID" value="PNR28817.1"/>
    <property type="molecule type" value="Genomic_DNA"/>
</dbReference>
<sequence>MCEWNAELQLTSVDYVVAASKCTTFEILSGGWKGGYVRGGNALDQCAVSWHASSAWEFLGGGGLCVLGVRGFENQHNSRRHEHDMFIYKCFIQVLMS</sequence>